<feature type="compositionally biased region" description="Polar residues" evidence="1">
    <location>
        <begin position="95"/>
        <end position="106"/>
    </location>
</feature>
<protein>
    <submittedName>
        <fullName evidence="2">Uncharacterized protein</fullName>
    </submittedName>
</protein>
<keyword evidence="3" id="KW-1185">Reference proteome</keyword>
<gene>
    <name evidence="2" type="ORF">PMAYCL1PPCAC_23165</name>
</gene>
<evidence type="ECO:0000256" key="1">
    <source>
        <dbReference type="SAM" id="MobiDB-lite"/>
    </source>
</evidence>
<organism evidence="2 3">
    <name type="scientific">Pristionchus mayeri</name>
    <dbReference type="NCBI Taxonomy" id="1317129"/>
    <lineage>
        <taxon>Eukaryota</taxon>
        <taxon>Metazoa</taxon>
        <taxon>Ecdysozoa</taxon>
        <taxon>Nematoda</taxon>
        <taxon>Chromadorea</taxon>
        <taxon>Rhabditida</taxon>
        <taxon>Rhabditina</taxon>
        <taxon>Diplogasteromorpha</taxon>
        <taxon>Diplogasteroidea</taxon>
        <taxon>Neodiplogasteridae</taxon>
        <taxon>Pristionchus</taxon>
    </lineage>
</organism>
<dbReference type="Proteomes" id="UP001328107">
    <property type="component" value="Unassembled WGS sequence"/>
</dbReference>
<evidence type="ECO:0000313" key="2">
    <source>
        <dbReference type="EMBL" id="GMR52970.1"/>
    </source>
</evidence>
<reference evidence="3" key="1">
    <citation type="submission" date="2022-10" db="EMBL/GenBank/DDBJ databases">
        <title>Genome assembly of Pristionchus species.</title>
        <authorList>
            <person name="Yoshida K."/>
            <person name="Sommer R.J."/>
        </authorList>
    </citation>
    <scope>NUCLEOTIDE SEQUENCE [LARGE SCALE GENOMIC DNA]</scope>
    <source>
        <strain evidence="3">RS5460</strain>
    </source>
</reference>
<feature type="non-terminal residue" evidence="2">
    <location>
        <position position="1"/>
    </location>
</feature>
<feature type="region of interest" description="Disordered" evidence="1">
    <location>
        <begin position="1"/>
        <end position="20"/>
    </location>
</feature>
<proteinExistence type="predicted"/>
<feature type="region of interest" description="Disordered" evidence="1">
    <location>
        <begin position="79"/>
        <end position="106"/>
    </location>
</feature>
<feature type="non-terminal residue" evidence="2">
    <location>
        <position position="106"/>
    </location>
</feature>
<dbReference type="AlphaFoldDB" id="A0AAN5CYU7"/>
<comment type="caution">
    <text evidence="2">The sequence shown here is derived from an EMBL/GenBank/DDBJ whole genome shotgun (WGS) entry which is preliminary data.</text>
</comment>
<name>A0AAN5CYU7_9BILA</name>
<evidence type="ECO:0000313" key="3">
    <source>
        <dbReference type="Proteomes" id="UP001328107"/>
    </source>
</evidence>
<accession>A0AAN5CYU7</accession>
<sequence>SRSHFVNQAAFVNSDDEHPLHEQADISMRNFIGGGDPITPENFCTETHKLEVTFNQTGTNSFALVYSYDNFDCDDNPVTGPTSSTQSTTTKHELITTTSSKSNEIT</sequence>
<dbReference type="EMBL" id="BTRK01000005">
    <property type="protein sequence ID" value="GMR52970.1"/>
    <property type="molecule type" value="Genomic_DNA"/>
</dbReference>